<comment type="caution">
    <text evidence="4">The sequence shown here is derived from an EMBL/GenBank/DDBJ whole genome shotgun (WGS) entry which is preliminary data.</text>
</comment>
<dbReference type="OrthoDB" id="4849794at2759"/>
<keyword evidence="1" id="KW-0378">Hydrolase</keyword>
<name>A0A0N8H5M5_9HYPO</name>
<sequence>MTSVTFSRYLFWFLLPAFSLALLEERFVSFEPADGVVELQGATILHDASDQIGIQIAAHSLADDLEEITRIASKVIKLDIAKTNGSLPHIESLGGIETSSTVIILATANSPLVQLLEKGDKIKVLDIRGKWETFKTTIVKSPLPGTKQGLLIVGSDKRGTMFGAYTLAEQSGQSPLHWWDDVPATKHAKVYALPKTTIYGEPTVKYRGLFINDEAPSLTGWWSRYHNVTDYTLDSEFYEHVFDLLLRLKANFLWPAMWASFVPGPGRRFFTDDPRNQQLADDYGIVVSTSHHEPMQRASNEWDADEQGLWDWVKNNENVTRFMEEGVERAGQNESYFTLGMRGPNDGAIQADDPIAVLEDVFSTEREILAKYYGNETAANQVWTIYKEVAIYYAAGLVPPEDVTLMFTDDNWGNIQRLPTESETERSGGIGLYYHFQYVGRPKSWKWQNTNNLPKVFKELYHAYQRGADQIWVMNVGDLKPMELPLSFAMDLAWNASRFDFDTIPSYLEAFAERDFGSEYAEEIASILLAYSHLVGMRKFESTEASTYSLLNFHEAERILKAWEELSARTTEVGNNLAKDRQDAFYHLVGYPVLAGANYHAVVIGQAKNYRFSLERRNSANIVAQQVLEAFEADFDFVQKYDEIAGGKWAGIASTPKFDVSTGDWRPASRDVVSNLSYVQSRQNFDYGFGNLGIYAEQSSSAYAQGRICASINAAWPTKNSFSPQLPSLDPYSPQVRTIDLFHRGDHRFPLGWSVQVPFEWVKVTPTEGTLTKDQPEQRLNVSVDWSAVPKGLEQTVKIRIEWDPVPYFDLVHLPVRNERVPDDFRGFPEAGGLISIEAPHFQRASDEDVSFEHVKLLGTRSESGSIALRPYRAARASSSAAEAAWVEYDIYIFSDSSPGLTATIYVNGGLDTDPDLLMKYSLSLVTGSETANFTRLLDEPETAGDVPPGWTESVADHVWIRKIALGSVKPGAYTLRWQVNSPEVYLEKIVLDVQGRLAQSYLGPPESSHVGNDD</sequence>
<dbReference type="GO" id="GO:0016787">
    <property type="term" value="F:hydrolase activity"/>
    <property type="evidence" value="ECO:0007669"/>
    <property type="project" value="UniProtKB-KW"/>
</dbReference>
<dbReference type="Gene3D" id="3.20.20.520">
    <property type="entry name" value="Glycosyl hydrolase family 115"/>
    <property type="match status" value="1"/>
</dbReference>
<accession>A0A0N8H5M5</accession>
<dbReference type="PANTHER" id="PTHR37842:SF2">
    <property type="entry name" value="GYLCOSYL HYDROLASE 115 C-TERMINAL DOMAIN-CONTAINING PROTEIN"/>
    <property type="match status" value="1"/>
</dbReference>
<feature type="chain" id="PRO_5006026155" description="Gylcosyl hydrolase 115 C-terminal domain-containing protein" evidence="2">
    <location>
        <begin position="22"/>
        <end position="1015"/>
    </location>
</feature>
<dbReference type="Gene3D" id="1.20.58.2150">
    <property type="match status" value="1"/>
</dbReference>
<protein>
    <recommendedName>
        <fullName evidence="3">Gylcosyl hydrolase 115 C-terminal domain-containing protein</fullName>
    </recommendedName>
</protein>
<dbReference type="AlphaFoldDB" id="A0A0N8H5M5"/>
<dbReference type="InterPro" id="IPR042301">
    <property type="entry name" value="GH115_sf"/>
</dbReference>
<dbReference type="EMBL" id="LKCW01000198">
    <property type="protein sequence ID" value="KPM36588.1"/>
    <property type="molecule type" value="Genomic_DNA"/>
</dbReference>
<dbReference type="InterPro" id="IPR041437">
    <property type="entry name" value="GH115_C"/>
</dbReference>
<reference evidence="4 5" key="1">
    <citation type="submission" date="2015-09" db="EMBL/GenBank/DDBJ databases">
        <title>Draft genome of a European isolate of the apple canker pathogen Neonectria ditissima.</title>
        <authorList>
            <person name="Gomez-Cortecero A."/>
            <person name="Harrison R.J."/>
            <person name="Armitage A.D."/>
        </authorList>
    </citation>
    <scope>NUCLEOTIDE SEQUENCE [LARGE SCALE GENOMIC DNA]</scope>
    <source>
        <strain evidence="4 5">R09/05</strain>
    </source>
</reference>
<dbReference type="Pfam" id="PF17829">
    <property type="entry name" value="GH115_C"/>
    <property type="match status" value="1"/>
</dbReference>
<dbReference type="Proteomes" id="UP000050424">
    <property type="component" value="Unassembled WGS sequence"/>
</dbReference>
<keyword evidence="5" id="KW-1185">Reference proteome</keyword>
<dbReference type="STRING" id="78410.A0A0N8H5M5"/>
<dbReference type="PANTHER" id="PTHR37842">
    <property type="match status" value="1"/>
</dbReference>
<dbReference type="InterPro" id="IPR031924">
    <property type="entry name" value="GH115"/>
</dbReference>
<organism evidence="4 5">
    <name type="scientific">Neonectria ditissima</name>
    <dbReference type="NCBI Taxonomy" id="78410"/>
    <lineage>
        <taxon>Eukaryota</taxon>
        <taxon>Fungi</taxon>
        <taxon>Dikarya</taxon>
        <taxon>Ascomycota</taxon>
        <taxon>Pezizomycotina</taxon>
        <taxon>Sordariomycetes</taxon>
        <taxon>Hypocreomycetidae</taxon>
        <taxon>Hypocreales</taxon>
        <taxon>Nectriaceae</taxon>
        <taxon>Neonectria</taxon>
    </lineage>
</organism>
<dbReference type="Gene3D" id="3.30.379.10">
    <property type="entry name" value="Chitobiase/beta-hexosaminidase domain 2-like"/>
    <property type="match status" value="1"/>
</dbReference>
<keyword evidence="2" id="KW-0732">Signal</keyword>
<evidence type="ECO:0000259" key="3">
    <source>
        <dbReference type="Pfam" id="PF17829"/>
    </source>
</evidence>
<gene>
    <name evidence="4" type="ORF">AK830_g10001</name>
</gene>
<dbReference type="Gene3D" id="2.60.120.1620">
    <property type="match status" value="1"/>
</dbReference>
<proteinExistence type="predicted"/>
<dbReference type="Pfam" id="PF15979">
    <property type="entry name" value="Glyco_hydro_115"/>
    <property type="match status" value="1"/>
</dbReference>
<evidence type="ECO:0000256" key="2">
    <source>
        <dbReference type="SAM" id="SignalP"/>
    </source>
</evidence>
<evidence type="ECO:0000256" key="1">
    <source>
        <dbReference type="ARBA" id="ARBA00022801"/>
    </source>
</evidence>
<feature type="domain" description="Gylcosyl hydrolase 115 C-terminal" evidence="3">
    <location>
        <begin position="827"/>
        <end position="1007"/>
    </location>
</feature>
<evidence type="ECO:0000313" key="5">
    <source>
        <dbReference type="Proteomes" id="UP000050424"/>
    </source>
</evidence>
<evidence type="ECO:0000313" key="4">
    <source>
        <dbReference type="EMBL" id="KPM36588.1"/>
    </source>
</evidence>
<feature type="signal peptide" evidence="2">
    <location>
        <begin position="1"/>
        <end position="21"/>
    </location>
</feature>
<dbReference type="InterPro" id="IPR029018">
    <property type="entry name" value="Hex-like_dom2"/>
</dbReference>